<dbReference type="AlphaFoldDB" id="A0A2A3EJX8"/>
<feature type="domain" description="Arrestin C-terminal-like" evidence="3">
    <location>
        <begin position="4"/>
        <end position="189"/>
    </location>
</feature>
<dbReference type="InterPro" id="IPR011021">
    <property type="entry name" value="Arrestin-like_N"/>
</dbReference>
<accession>A0A2A3EJX8</accession>
<dbReference type="InterPro" id="IPR011022">
    <property type="entry name" value="Arrestin_C-like"/>
</dbReference>
<evidence type="ECO:0000256" key="1">
    <source>
        <dbReference type="ARBA" id="ARBA00005298"/>
    </source>
</evidence>
<evidence type="ECO:0000313" key="5">
    <source>
        <dbReference type="Proteomes" id="UP000242457"/>
    </source>
</evidence>
<proteinExistence type="inferred from homology"/>
<dbReference type="GO" id="GO:0015031">
    <property type="term" value="P:protein transport"/>
    <property type="evidence" value="ECO:0007669"/>
    <property type="project" value="TreeGrafter"/>
</dbReference>
<keyword evidence="2" id="KW-0716">Sensory transduction</keyword>
<dbReference type="InterPro" id="IPR014752">
    <property type="entry name" value="Arrestin-like_C"/>
</dbReference>
<evidence type="ECO:0000313" key="4">
    <source>
        <dbReference type="EMBL" id="PBC31341.1"/>
    </source>
</evidence>
<feature type="domain" description="Arrestin C-terminal-like" evidence="3">
    <location>
        <begin position="215"/>
        <end position="348"/>
    </location>
</feature>
<dbReference type="Pfam" id="PF02752">
    <property type="entry name" value="Arrestin_C"/>
    <property type="match status" value="1"/>
</dbReference>
<organism evidence="4 5">
    <name type="scientific">Apis cerana cerana</name>
    <name type="common">Oriental honeybee</name>
    <dbReference type="NCBI Taxonomy" id="94128"/>
    <lineage>
        <taxon>Eukaryota</taxon>
        <taxon>Metazoa</taxon>
        <taxon>Ecdysozoa</taxon>
        <taxon>Arthropoda</taxon>
        <taxon>Hexapoda</taxon>
        <taxon>Insecta</taxon>
        <taxon>Pterygota</taxon>
        <taxon>Neoptera</taxon>
        <taxon>Endopterygota</taxon>
        <taxon>Hymenoptera</taxon>
        <taxon>Apocrita</taxon>
        <taxon>Aculeata</taxon>
        <taxon>Apoidea</taxon>
        <taxon>Anthophila</taxon>
        <taxon>Apidae</taxon>
        <taxon>Apis</taxon>
    </lineage>
</organism>
<dbReference type="GO" id="GO:0005737">
    <property type="term" value="C:cytoplasm"/>
    <property type="evidence" value="ECO:0007669"/>
    <property type="project" value="TreeGrafter"/>
</dbReference>
<dbReference type="InterPro" id="IPR050357">
    <property type="entry name" value="Arrestin_domain-protein"/>
</dbReference>
<reference evidence="4 5" key="1">
    <citation type="submission" date="2014-07" db="EMBL/GenBank/DDBJ databases">
        <title>Genomic and transcriptomic analysis on Apis cerana provide comprehensive insights into honey bee biology.</title>
        <authorList>
            <person name="Diao Q."/>
            <person name="Sun L."/>
            <person name="Zheng H."/>
            <person name="Zheng H."/>
            <person name="Xu S."/>
            <person name="Wang S."/>
            <person name="Zeng Z."/>
            <person name="Hu F."/>
            <person name="Su S."/>
            <person name="Wu J."/>
        </authorList>
    </citation>
    <scope>NUCLEOTIDE SEQUENCE [LARGE SCALE GENOMIC DNA]</scope>
    <source>
        <tissue evidence="4">Pupae without intestine</tissue>
    </source>
</reference>
<dbReference type="SUPFAM" id="SSF81296">
    <property type="entry name" value="E set domains"/>
    <property type="match status" value="3"/>
</dbReference>
<evidence type="ECO:0000259" key="3">
    <source>
        <dbReference type="SMART" id="SM01017"/>
    </source>
</evidence>
<comment type="similarity">
    <text evidence="1">Belongs to the arrestin family.</text>
</comment>
<dbReference type="InterPro" id="IPR014756">
    <property type="entry name" value="Ig_E-set"/>
</dbReference>
<gene>
    <name evidence="4" type="ORF">APICC_09227</name>
</gene>
<name>A0A2A3EJX8_APICC</name>
<dbReference type="Proteomes" id="UP000242457">
    <property type="component" value="Unassembled WGS sequence"/>
</dbReference>
<evidence type="ECO:0000256" key="2">
    <source>
        <dbReference type="ARBA" id="ARBA00022606"/>
    </source>
</evidence>
<dbReference type="Gene3D" id="2.60.40.640">
    <property type="match status" value="2"/>
</dbReference>
<keyword evidence="5" id="KW-1185">Reference proteome</keyword>
<dbReference type="STRING" id="94128.A0A2A3EJX8"/>
<dbReference type="OrthoDB" id="2333384at2759"/>
<dbReference type="PANTHER" id="PTHR11188:SF176">
    <property type="entry name" value="ARRESTIN DOMAIN-CONTAINING PROTEIN 1"/>
    <property type="match status" value="1"/>
</dbReference>
<dbReference type="PANTHER" id="PTHR11188">
    <property type="entry name" value="ARRESTIN DOMAIN CONTAINING PROTEIN"/>
    <property type="match status" value="1"/>
</dbReference>
<protein>
    <submittedName>
        <fullName evidence="4">Arrestin domain-containing protein</fullName>
    </submittedName>
</protein>
<dbReference type="SMART" id="SM01017">
    <property type="entry name" value="Arrestin_C"/>
    <property type="match status" value="2"/>
</dbReference>
<dbReference type="EMBL" id="KZ288238">
    <property type="protein sequence ID" value="PBC31341.1"/>
    <property type="molecule type" value="Genomic_DNA"/>
</dbReference>
<sequence length="440" mass="49355">MGLKDFRIIYDNHWNTYYPGQTVSGNIIVVLDSTKKIRGVSKYMRFSHNFFSDNVYENATICSEDDYAELYVNIFSISVKVKGVANTCWTTDKQDMDERGQYRDGTQIVSAHEEYFETKYYLVGSASGGEIEIQSGEHKFPFQCVLPTNLPSSFESDFGHVRYTVKATLDRPWKFDQEVKSPFTVVSPLDLNQESRATEKIEEEMSKTFCCLCCGTPPLTVNYSLPVRGYVPGQSMPIKVNVENHSGVTVETIKLILCKMVTFRATTPTTDTKTEEIVIAEVGKGPIEGGGIADYEQKLDIPPLPPSNLTNCGIIDLEYNLKVVACVSGWYYRNLWQNTLIFVGTVPLVNYQTPSAPPIEGYPSEIGWTTSGIPSSDGAGTNLYPNLPPPSYEESTNSARSLWERGESEHIFGISNRFSPKYPVFNFAAVYTVCRAYFKL</sequence>
<dbReference type="Pfam" id="PF00339">
    <property type="entry name" value="Arrestin_N"/>
    <property type="match status" value="1"/>
</dbReference>